<accession>A0ABW6BB49</accession>
<proteinExistence type="predicted"/>
<evidence type="ECO:0000313" key="1">
    <source>
        <dbReference type="EMBL" id="MFD2965734.1"/>
    </source>
</evidence>
<reference evidence="2" key="1">
    <citation type="journal article" date="2019" name="Int. J. Syst. Evol. Microbiol.">
        <title>The Global Catalogue of Microorganisms (GCM) 10K type strain sequencing project: providing services to taxonomists for standard genome sequencing and annotation.</title>
        <authorList>
            <consortium name="The Broad Institute Genomics Platform"/>
            <consortium name="The Broad Institute Genome Sequencing Center for Infectious Disease"/>
            <person name="Wu L."/>
            <person name="Ma J."/>
        </authorList>
    </citation>
    <scope>NUCLEOTIDE SEQUENCE [LARGE SCALE GENOMIC DNA]</scope>
    <source>
        <strain evidence="2">KCTC 23098</strain>
    </source>
</reference>
<organism evidence="1 2">
    <name type="scientific">Olivibacter jilunii</name>
    <dbReference type="NCBI Taxonomy" id="985016"/>
    <lineage>
        <taxon>Bacteria</taxon>
        <taxon>Pseudomonadati</taxon>
        <taxon>Bacteroidota</taxon>
        <taxon>Sphingobacteriia</taxon>
        <taxon>Sphingobacteriales</taxon>
        <taxon>Sphingobacteriaceae</taxon>
        <taxon>Olivibacter</taxon>
    </lineage>
</organism>
<evidence type="ECO:0000313" key="2">
    <source>
        <dbReference type="Proteomes" id="UP001597560"/>
    </source>
</evidence>
<dbReference type="RefSeq" id="WP_377613634.1">
    <property type="nucleotide sequence ID" value="NZ_JBHUPA010000039.1"/>
</dbReference>
<protein>
    <submittedName>
        <fullName evidence="1">Uncharacterized protein</fullName>
    </submittedName>
</protein>
<comment type="caution">
    <text evidence="1">The sequence shown here is derived from an EMBL/GenBank/DDBJ whole genome shotgun (WGS) entry which is preliminary data.</text>
</comment>
<name>A0ABW6BB49_9SPHI</name>
<keyword evidence="2" id="KW-1185">Reference proteome</keyword>
<gene>
    <name evidence="1" type="ORF">ACFS6J_28290</name>
</gene>
<sequence>MTQEQFVDALKIAVTESSVKGVVSALESPPGRKPKDLYKKLSEWYNGLDAADKNMVVDIVRLSIDHGVFGFLCVIDGVRAIAGGDKSGEFTLSYKDVDGESILNDPNEDYLHDLYNAE</sequence>
<dbReference type="EMBL" id="JBHUPA010000039">
    <property type="protein sequence ID" value="MFD2965734.1"/>
    <property type="molecule type" value="Genomic_DNA"/>
</dbReference>
<dbReference type="Proteomes" id="UP001597560">
    <property type="component" value="Unassembled WGS sequence"/>
</dbReference>